<dbReference type="Gene3D" id="3.90.180.10">
    <property type="entry name" value="Medium-chain alcohol dehydrogenases, catalytic domain"/>
    <property type="match status" value="1"/>
</dbReference>
<dbReference type="RefSeq" id="WP_203945713.1">
    <property type="nucleotide sequence ID" value="NZ_BOOR01000027.1"/>
</dbReference>
<dbReference type="InterPro" id="IPR011032">
    <property type="entry name" value="GroES-like_sf"/>
</dbReference>
<name>A0A8J3V2H6_9ACTN</name>
<protein>
    <submittedName>
        <fullName evidence="1">Uncharacterized protein</fullName>
    </submittedName>
</protein>
<sequence>MCIQAALVEFAGAPLTIIDADLEAPCADEILVRIQAAGLCPAGPAAGWNFWGHLGDGTTTDRHTPVTVPRLSSVTQISRWPDGFRLEAEERDRR</sequence>
<evidence type="ECO:0000313" key="2">
    <source>
        <dbReference type="Proteomes" id="UP000605992"/>
    </source>
</evidence>
<gene>
    <name evidence="1" type="ORF">Pth03_39000</name>
</gene>
<organism evidence="1 2">
    <name type="scientific">Planotetraspora thailandica</name>
    <dbReference type="NCBI Taxonomy" id="487172"/>
    <lineage>
        <taxon>Bacteria</taxon>
        <taxon>Bacillati</taxon>
        <taxon>Actinomycetota</taxon>
        <taxon>Actinomycetes</taxon>
        <taxon>Streptosporangiales</taxon>
        <taxon>Streptosporangiaceae</taxon>
        <taxon>Planotetraspora</taxon>
    </lineage>
</organism>
<accession>A0A8J3V2H6</accession>
<dbReference type="EMBL" id="BOOR01000027">
    <property type="protein sequence ID" value="GII55511.1"/>
    <property type="molecule type" value="Genomic_DNA"/>
</dbReference>
<dbReference type="AlphaFoldDB" id="A0A8J3V2H6"/>
<reference evidence="1" key="1">
    <citation type="submission" date="2021-01" db="EMBL/GenBank/DDBJ databases">
        <title>Whole genome shotgun sequence of Planotetraspora thailandica NBRC 104271.</title>
        <authorList>
            <person name="Komaki H."/>
            <person name="Tamura T."/>
        </authorList>
    </citation>
    <scope>NUCLEOTIDE SEQUENCE</scope>
    <source>
        <strain evidence="1">NBRC 104271</strain>
    </source>
</reference>
<proteinExistence type="predicted"/>
<evidence type="ECO:0000313" key="1">
    <source>
        <dbReference type="EMBL" id="GII55511.1"/>
    </source>
</evidence>
<dbReference type="Proteomes" id="UP000605992">
    <property type="component" value="Unassembled WGS sequence"/>
</dbReference>
<keyword evidence="2" id="KW-1185">Reference proteome</keyword>
<dbReference type="SUPFAM" id="SSF50129">
    <property type="entry name" value="GroES-like"/>
    <property type="match status" value="1"/>
</dbReference>
<comment type="caution">
    <text evidence="1">The sequence shown here is derived from an EMBL/GenBank/DDBJ whole genome shotgun (WGS) entry which is preliminary data.</text>
</comment>